<name>W4HH61_9RHOB</name>
<accession>W4HH61</accession>
<organism evidence="1 2">
    <name type="scientific">Roseivivax marinus</name>
    <dbReference type="NCBI Taxonomy" id="1379903"/>
    <lineage>
        <taxon>Bacteria</taxon>
        <taxon>Pseudomonadati</taxon>
        <taxon>Pseudomonadota</taxon>
        <taxon>Alphaproteobacteria</taxon>
        <taxon>Rhodobacterales</taxon>
        <taxon>Roseobacteraceae</taxon>
        <taxon>Roseivivax</taxon>
    </lineage>
</organism>
<sequence length="186" mass="19594">MAKTLLLYAGLPALSVVGGLFAGPMLADARSDTPPAVVEAGDHAAATQAEAEAPQNERTYAAAAKEGRAVATLANVGPDVSGRVVRLGRMTIPVHRPNTVSYVVTDIGVSMRDPNMAEAFRDIESGMLLRDAILTALSEAASLPMMKTVSIDTDALSAFLSERLSDFDGVEDVLFLTFYKADVPRA</sequence>
<proteinExistence type="predicted"/>
<evidence type="ECO:0000313" key="2">
    <source>
        <dbReference type="Proteomes" id="UP000019063"/>
    </source>
</evidence>
<gene>
    <name evidence="1" type="ORF">ATO8_17435</name>
</gene>
<dbReference type="AlphaFoldDB" id="W4HH61"/>
<reference evidence="1 2" key="1">
    <citation type="journal article" date="2014" name="Antonie Van Leeuwenhoek">
        <title>Roseivivax atlanticus sp. nov., isolated from surface seawater of the Atlantic Ocean.</title>
        <authorList>
            <person name="Li G."/>
            <person name="Lai Q."/>
            <person name="Liu X."/>
            <person name="Sun F."/>
            <person name="Shao Z."/>
        </authorList>
    </citation>
    <scope>NUCLEOTIDE SEQUENCE [LARGE SCALE GENOMIC DNA]</scope>
    <source>
        <strain evidence="1 2">22II-s10s</strain>
    </source>
</reference>
<dbReference type="STRING" id="1379903.ATO8_17435"/>
<dbReference type="RefSeq" id="WP_043846382.1">
    <property type="nucleotide sequence ID" value="NZ_AQQW01000012.1"/>
</dbReference>
<protein>
    <submittedName>
        <fullName evidence="1">Uncharacterized protein</fullName>
    </submittedName>
</protein>
<dbReference type="EMBL" id="AQQW01000012">
    <property type="protein sequence ID" value="ETW11476.1"/>
    <property type="molecule type" value="Genomic_DNA"/>
</dbReference>
<comment type="caution">
    <text evidence="1">The sequence shown here is derived from an EMBL/GenBank/DDBJ whole genome shotgun (WGS) entry which is preliminary data.</text>
</comment>
<keyword evidence="2" id="KW-1185">Reference proteome</keyword>
<dbReference type="Proteomes" id="UP000019063">
    <property type="component" value="Unassembled WGS sequence"/>
</dbReference>
<dbReference type="eggNOG" id="ENOG50333VG">
    <property type="taxonomic scope" value="Bacteria"/>
</dbReference>
<evidence type="ECO:0000313" key="1">
    <source>
        <dbReference type="EMBL" id="ETW11476.1"/>
    </source>
</evidence>